<dbReference type="GO" id="GO:0042537">
    <property type="term" value="P:benzene-containing compound metabolic process"/>
    <property type="evidence" value="ECO:0007669"/>
    <property type="project" value="UniProtKB-ARBA"/>
</dbReference>
<dbReference type="Gene3D" id="3.50.30.40">
    <property type="entry name" value="Ribonuclease E inhibitor RraA/RraA-like"/>
    <property type="match status" value="1"/>
</dbReference>
<name>A0A4D6XL04_PSEPU</name>
<dbReference type="GO" id="GO:0047443">
    <property type="term" value="F:4-hydroxy-4-methyl-2-oxoglutarate aldolase activity"/>
    <property type="evidence" value="ECO:0007669"/>
    <property type="project" value="UniProtKB-EC"/>
</dbReference>
<gene>
    <name evidence="11" type="primary">ligK</name>
    <name evidence="11" type="ORF">E6B08_20215</name>
</gene>
<feature type="binding site" evidence="10">
    <location>
        <position position="124"/>
    </location>
    <ligand>
        <name>Mg(2+)</name>
        <dbReference type="ChEBI" id="CHEBI:18420"/>
    </ligand>
</feature>
<comment type="catalytic activity">
    <reaction evidence="8">
        <text>2-hydroxy-4-oxobutane-1,2,4-tricarboxylate = oxaloacetate + pyruvate</text>
        <dbReference type="Rhea" id="RHEA:28935"/>
        <dbReference type="ChEBI" id="CHEBI:15361"/>
        <dbReference type="ChEBI" id="CHEBI:16452"/>
        <dbReference type="ChEBI" id="CHEBI:58075"/>
        <dbReference type="EC" id="4.1.3.17"/>
    </reaction>
</comment>
<reference evidence="12" key="1">
    <citation type="submission" date="2019-04" db="EMBL/GenBank/DDBJ databases">
        <title>Genome sequence of Pseudomonas putida 1290, an auxin catabolizing strain.</title>
        <authorList>
            <person name="Laird T.S."/>
            <person name="Leveau J.H.J."/>
        </authorList>
    </citation>
    <scope>NUCLEOTIDE SEQUENCE [LARGE SCALE GENOMIC DNA]</scope>
    <source>
        <strain evidence="12">1290</strain>
    </source>
</reference>
<dbReference type="NCBIfam" id="NF006731">
    <property type="entry name" value="PRK09262.1"/>
    <property type="match status" value="1"/>
</dbReference>
<sequence length="238" mass="25290">MNSLIGKTGIVVRQIDRAAPSVIENFAPLGVATIHEAQGRKGLFSPSVRPIQQGSAIVGSAVTVLVAPGDNWMFHVAVEQCQPGDILVVAPSSPCQDGYFGDLLATSLQARGVLGLVIAASVRDSTTLREMGFPVWSEGLSAQGTVKETLGSVNIPVVCAGQLVYPGDVVVADDDGVVIVRRDEAHQVLQAAVEREANELAKRARLAQGELGLDIYNMRPRLTEKGLRYVDHLSELEG</sequence>
<dbReference type="PANTHER" id="PTHR33254:SF16">
    <property type="entry name" value="BLR3842 PROTEIN"/>
    <property type="match status" value="1"/>
</dbReference>
<evidence type="ECO:0000256" key="10">
    <source>
        <dbReference type="PIRSR" id="PIRSR605493-1"/>
    </source>
</evidence>
<dbReference type="Proteomes" id="UP000298551">
    <property type="component" value="Chromosome"/>
</dbReference>
<evidence type="ECO:0000313" key="11">
    <source>
        <dbReference type="EMBL" id="QCI13535.1"/>
    </source>
</evidence>
<dbReference type="AlphaFoldDB" id="A0A4D6XL04"/>
<evidence type="ECO:0000256" key="2">
    <source>
        <dbReference type="ARBA" id="ARBA00001946"/>
    </source>
</evidence>
<comment type="catalytic activity">
    <reaction evidence="1">
        <text>4-hydroxy-4-methyl-2-oxoglutarate = 2 pyruvate</text>
        <dbReference type="Rhea" id="RHEA:22748"/>
        <dbReference type="ChEBI" id="CHEBI:15361"/>
        <dbReference type="ChEBI" id="CHEBI:58276"/>
        <dbReference type="EC" id="4.1.3.17"/>
    </reaction>
</comment>
<comment type="similarity">
    <text evidence="9">Belongs to the LigK/PcmE family.</text>
</comment>
<proteinExistence type="inferred from homology"/>
<dbReference type="EC" id="4.1.3.17" evidence="4"/>
<feature type="binding site" evidence="10">
    <location>
        <position position="123"/>
    </location>
    <ligand>
        <name>substrate</name>
    </ligand>
</feature>
<evidence type="ECO:0000256" key="8">
    <source>
        <dbReference type="ARBA" id="ARBA00051467"/>
    </source>
</evidence>
<keyword evidence="5 10" id="KW-0479">Metal-binding</keyword>
<accession>A0A4D6XL04</accession>
<comment type="cofactor">
    <cofactor evidence="2 10">
        <name>Mg(2+)</name>
        <dbReference type="ChEBI" id="CHEBI:18420"/>
    </cofactor>
</comment>
<protein>
    <recommendedName>
        <fullName evidence="4">4-hydroxy-4-methyl-2-oxoglutarate aldolase</fullName>
        <ecNumber evidence="4">4.1.3.17</ecNumber>
    </recommendedName>
</protein>
<dbReference type="PANTHER" id="PTHR33254">
    <property type="entry name" value="4-HYDROXY-4-METHYL-2-OXOGLUTARATE ALDOLASE 3-RELATED"/>
    <property type="match status" value="1"/>
</dbReference>
<dbReference type="SUPFAM" id="SSF89562">
    <property type="entry name" value="RraA-like"/>
    <property type="match status" value="1"/>
</dbReference>
<evidence type="ECO:0000256" key="4">
    <source>
        <dbReference type="ARBA" id="ARBA00012213"/>
    </source>
</evidence>
<dbReference type="OrthoDB" id="8717144at2"/>
<evidence type="ECO:0000256" key="7">
    <source>
        <dbReference type="ARBA" id="ARBA00023239"/>
    </source>
</evidence>
<evidence type="ECO:0000256" key="5">
    <source>
        <dbReference type="ARBA" id="ARBA00022723"/>
    </source>
</evidence>
<dbReference type="InterPro" id="IPR014165">
    <property type="entry name" value="LigK_PcmE"/>
</dbReference>
<dbReference type="Pfam" id="PF03737">
    <property type="entry name" value="RraA-like"/>
    <property type="match status" value="1"/>
</dbReference>
<dbReference type="EMBL" id="CP039371">
    <property type="protein sequence ID" value="QCI13535.1"/>
    <property type="molecule type" value="Genomic_DNA"/>
</dbReference>
<evidence type="ECO:0000256" key="6">
    <source>
        <dbReference type="ARBA" id="ARBA00022842"/>
    </source>
</evidence>
<keyword evidence="6 10" id="KW-0460">Magnesium</keyword>
<dbReference type="NCBIfam" id="TIGR02798">
    <property type="entry name" value="ligK_PcmE"/>
    <property type="match status" value="1"/>
</dbReference>
<organism evidence="11 12">
    <name type="scientific">Pseudomonas putida</name>
    <name type="common">Arthrobacter siderocapsulatus</name>
    <dbReference type="NCBI Taxonomy" id="303"/>
    <lineage>
        <taxon>Bacteria</taxon>
        <taxon>Pseudomonadati</taxon>
        <taxon>Pseudomonadota</taxon>
        <taxon>Gammaproteobacteria</taxon>
        <taxon>Pseudomonadales</taxon>
        <taxon>Pseudomonadaceae</taxon>
        <taxon>Pseudomonas</taxon>
    </lineage>
</organism>
<evidence type="ECO:0000256" key="1">
    <source>
        <dbReference type="ARBA" id="ARBA00001342"/>
    </source>
</evidence>
<dbReference type="InterPro" id="IPR005493">
    <property type="entry name" value="RraA/RraA-like"/>
</dbReference>
<dbReference type="GO" id="GO:0019336">
    <property type="term" value="P:phenol-containing compound catabolic process"/>
    <property type="evidence" value="ECO:0007669"/>
    <property type="project" value="UniProtKB-ARBA"/>
</dbReference>
<dbReference type="GO" id="GO:0072329">
    <property type="term" value="P:monocarboxylic acid catabolic process"/>
    <property type="evidence" value="ECO:0007669"/>
    <property type="project" value="UniProtKB-ARBA"/>
</dbReference>
<keyword evidence="7" id="KW-0456">Lyase</keyword>
<dbReference type="RefSeq" id="WP_136915654.1">
    <property type="nucleotide sequence ID" value="NZ_CP039371.1"/>
</dbReference>
<dbReference type="CDD" id="cd16841">
    <property type="entry name" value="RraA_family"/>
    <property type="match status" value="1"/>
</dbReference>
<dbReference type="GO" id="GO:0046872">
    <property type="term" value="F:metal ion binding"/>
    <property type="evidence" value="ECO:0007669"/>
    <property type="project" value="UniProtKB-KW"/>
</dbReference>
<evidence type="ECO:0000313" key="12">
    <source>
        <dbReference type="Proteomes" id="UP000298551"/>
    </source>
</evidence>
<dbReference type="FunFam" id="3.50.30.40:FF:000002">
    <property type="entry name" value="4-carboxy-4-hydroxy-2-oxoadipate aldolase/oxaloacetate decarboxylase"/>
    <property type="match status" value="1"/>
</dbReference>
<evidence type="ECO:0000256" key="9">
    <source>
        <dbReference type="ARBA" id="ARBA00061585"/>
    </source>
</evidence>
<evidence type="ECO:0000256" key="3">
    <source>
        <dbReference type="ARBA" id="ARBA00011643"/>
    </source>
</evidence>
<feature type="binding site" evidence="10">
    <location>
        <begin position="101"/>
        <end position="104"/>
    </location>
    <ligand>
        <name>substrate</name>
    </ligand>
</feature>
<comment type="subunit">
    <text evidence="3">Homohexamer.</text>
</comment>
<dbReference type="InterPro" id="IPR036704">
    <property type="entry name" value="RraA/RraA-like_sf"/>
</dbReference>